<protein>
    <recommendedName>
        <fullName evidence="6">Gem-associated protein 2</fullName>
    </recommendedName>
</protein>
<keyword evidence="8" id="KW-1185">Reference proteome</keyword>
<evidence type="ECO:0000313" key="7">
    <source>
        <dbReference type="EMBL" id="KAJ3255096.1"/>
    </source>
</evidence>
<evidence type="ECO:0000256" key="5">
    <source>
        <dbReference type="ARBA" id="ARBA00025758"/>
    </source>
</evidence>
<comment type="similarity">
    <text evidence="5">Belongs to the gemin-2 family.</text>
</comment>
<dbReference type="GO" id="GO:0032797">
    <property type="term" value="C:SMN complex"/>
    <property type="evidence" value="ECO:0007669"/>
    <property type="project" value="TreeGrafter"/>
</dbReference>
<proteinExistence type="inferred from homology"/>
<dbReference type="Gene3D" id="1.20.58.1070">
    <property type="match status" value="1"/>
</dbReference>
<comment type="caution">
    <text evidence="7">The sequence shown here is derived from an EMBL/GenBank/DDBJ whole genome shotgun (WGS) entry which is preliminary data.</text>
</comment>
<dbReference type="PANTHER" id="PTHR12794:SF0">
    <property type="entry name" value="GEM-ASSOCIATED PROTEIN 2"/>
    <property type="match status" value="1"/>
</dbReference>
<dbReference type="GO" id="GO:0000245">
    <property type="term" value="P:spliceosomal complex assembly"/>
    <property type="evidence" value="ECO:0007669"/>
    <property type="project" value="InterPro"/>
</dbReference>
<dbReference type="Proteomes" id="UP001210925">
    <property type="component" value="Unassembled WGS sequence"/>
</dbReference>
<dbReference type="GO" id="GO:0005681">
    <property type="term" value="C:spliceosomal complex"/>
    <property type="evidence" value="ECO:0007669"/>
    <property type="project" value="InterPro"/>
</dbReference>
<comment type="subcellular location">
    <subcellularLocation>
        <location evidence="1">Cytoplasm</location>
    </subcellularLocation>
</comment>
<dbReference type="GO" id="GO:0000387">
    <property type="term" value="P:spliceosomal snRNP assembly"/>
    <property type="evidence" value="ECO:0007669"/>
    <property type="project" value="InterPro"/>
</dbReference>
<dbReference type="InterPro" id="IPR035426">
    <property type="entry name" value="Gemin2/Brr1"/>
</dbReference>
<dbReference type="Pfam" id="PF04938">
    <property type="entry name" value="SIP1"/>
    <property type="match status" value="1"/>
</dbReference>
<evidence type="ECO:0000256" key="6">
    <source>
        <dbReference type="ARBA" id="ARBA00047179"/>
    </source>
</evidence>
<name>A0AAD5UDU5_9FUNG</name>
<dbReference type="InterPro" id="IPR017364">
    <property type="entry name" value="GEMIN2"/>
</dbReference>
<organism evidence="7 8">
    <name type="scientific">Boothiomyces macroporosus</name>
    <dbReference type="NCBI Taxonomy" id="261099"/>
    <lineage>
        <taxon>Eukaryota</taxon>
        <taxon>Fungi</taxon>
        <taxon>Fungi incertae sedis</taxon>
        <taxon>Chytridiomycota</taxon>
        <taxon>Chytridiomycota incertae sedis</taxon>
        <taxon>Chytridiomycetes</taxon>
        <taxon>Rhizophydiales</taxon>
        <taxon>Terramycetaceae</taxon>
        <taxon>Boothiomyces</taxon>
    </lineage>
</organism>
<evidence type="ECO:0000256" key="1">
    <source>
        <dbReference type="ARBA" id="ARBA00004496"/>
    </source>
</evidence>
<sequence length="221" mass="25848">MDNELVKPLLPVAPTAPERIPQTGEEYLAQVRQQAAKIPDWTTSKSEILGKTSTLLNNPRNLFDQSTDPYKAPQEYRPSEGWIKERINDFKNLRKLISTVPKESKPKIKNDNQEWKKLMYNSNQSPSIRYLSALDQNRTIKLLECHIQWYANYQKNMDQWIYALLLRCDNLLEADDIHTLRKLVQKVRQRRSRLEFGDEFIGSTLIIAIVSHFYGQKDLAD</sequence>
<dbReference type="EMBL" id="JADGKB010000072">
    <property type="protein sequence ID" value="KAJ3255096.1"/>
    <property type="molecule type" value="Genomic_DNA"/>
</dbReference>
<dbReference type="AlphaFoldDB" id="A0AAD5UDU5"/>
<accession>A0AAD5UDU5</accession>
<gene>
    <name evidence="7" type="ORF">HK103_006639</name>
</gene>
<dbReference type="PIRSF" id="PIRSF038038">
    <property type="entry name" value="SMN_Gemin2"/>
    <property type="match status" value="1"/>
</dbReference>
<evidence type="ECO:0000256" key="2">
    <source>
        <dbReference type="ARBA" id="ARBA00022490"/>
    </source>
</evidence>
<evidence type="ECO:0000256" key="4">
    <source>
        <dbReference type="ARBA" id="ARBA00023187"/>
    </source>
</evidence>
<keyword evidence="2" id="KW-0963">Cytoplasm</keyword>
<evidence type="ECO:0000256" key="3">
    <source>
        <dbReference type="ARBA" id="ARBA00022664"/>
    </source>
</evidence>
<dbReference type="PANTHER" id="PTHR12794">
    <property type="entry name" value="GEMIN2"/>
    <property type="match status" value="1"/>
</dbReference>
<keyword evidence="3" id="KW-0507">mRNA processing</keyword>
<evidence type="ECO:0000313" key="8">
    <source>
        <dbReference type="Proteomes" id="UP001210925"/>
    </source>
</evidence>
<reference evidence="7" key="1">
    <citation type="submission" date="2020-05" db="EMBL/GenBank/DDBJ databases">
        <title>Phylogenomic resolution of chytrid fungi.</title>
        <authorList>
            <person name="Stajich J.E."/>
            <person name="Amses K."/>
            <person name="Simmons R."/>
            <person name="Seto K."/>
            <person name="Myers J."/>
            <person name="Bonds A."/>
            <person name="Quandt C.A."/>
            <person name="Barry K."/>
            <person name="Liu P."/>
            <person name="Grigoriev I."/>
            <person name="Longcore J.E."/>
            <person name="James T.Y."/>
        </authorList>
    </citation>
    <scope>NUCLEOTIDE SEQUENCE</scope>
    <source>
        <strain evidence="7">PLAUS21</strain>
    </source>
</reference>
<keyword evidence="4" id="KW-0508">mRNA splicing</keyword>